<reference evidence="2" key="1">
    <citation type="submission" date="2019-06" db="EMBL/GenBank/DDBJ databases">
        <authorList>
            <consortium name="NARMS: The National Antimicrobial Resistance Monitoring System"/>
        </authorList>
    </citation>
    <scope>NUCLEOTIDE SEQUENCE</scope>
    <source>
        <strain evidence="2">FSIS11922028</strain>
    </source>
</reference>
<protein>
    <submittedName>
        <fullName evidence="2">ATP-binding protein</fullName>
    </submittedName>
</protein>
<keyword evidence="2" id="KW-0067">ATP-binding</keyword>
<organism evidence="2">
    <name type="scientific">Salmonella enterica</name>
    <name type="common">Salmonella choleraesuis</name>
    <dbReference type="NCBI Taxonomy" id="28901"/>
    <lineage>
        <taxon>Bacteria</taxon>
        <taxon>Pseudomonadati</taxon>
        <taxon>Pseudomonadota</taxon>
        <taxon>Gammaproteobacteria</taxon>
        <taxon>Enterobacterales</taxon>
        <taxon>Enterobacteriaceae</taxon>
        <taxon>Salmonella</taxon>
    </lineage>
</organism>
<keyword evidence="2" id="KW-0547">Nucleotide-binding</keyword>
<comment type="caution">
    <text evidence="2">The sequence shown here is derived from an EMBL/GenBank/DDBJ whole genome shotgun (WGS) entry which is preliminary data.</text>
</comment>
<dbReference type="AlphaFoldDB" id="A0A5Y2QFT4"/>
<gene>
    <name evidence="2" type="ORF">FK359_25700</name>
</gene>
<accession>A0A5Y2QFT4</accession>
<sequence length="114" mass="12726">VPVLVSHTEEYKDTPLPGAATEDEEAKWLSASNEGDASAKIMAEKSLKSLIPGDIDRPQHKEFVGKIDEVLRNFDEKILSLDHDLVINRTAEKKNTYDALQRCGLINIDPLNKL</sequence>
<proteinExistence type="predicted"/>
<dbReference type="EMBL" id="AAILHG010000144">
    <property type="protein sequence ID" value="ECF4713542.1"/>
    <property type="molecule type" value="Genomic_DNA"/>
</dbReference>
<dbReference type="GO" id="GO:0005524">
    <property type="term" value="F:ATP binding"/>
    <property type="evidence" value="ECO:0007669"/>
    <property type="project" value="UniProtKB-KW"/>
</dbReference>
<feature type="non-terminal residue" evidence="2">
    <location>
        <position position="1"/>
    </location>
</feature>
<feature type="region of interest" description="Disordered" evidence="1">
    <location>
        <begin position="1"/>
        <end position="32"/>
    </location>
</feature>
<evidence type="ECO:0000313" key="2">
    <source>
        <dbReference type="EMBL" id="ECF4713542.1"/>
    </source>
</evidence>
<name>A0A5Y2QFT4_SALER</name>
<evidence type="ECO:0000256" key="1">
    <source>
        <dbReference type="SAM" id="MobiDB-lite"/>
    </source>
</evidence>